<dbReference type="InterPro" id="IPR015897">
    <property type="entry name" value="CHK_kinase-like"/>
</dbReference>
<gene>
    <name evidence="2" type="ORF">PLXY2_LOCUS4609</name>
</gene>
<dbReference type="SMART" id="SM00587">
    <property type="entry name" value="CHK"/>
    <property type="match status" value="1"/>
</dbReference>
<organism evidence="2 3">
    <name type="scientific">Plutella xylostella</name>
    <name type="common">Diamondback moth</name>
    <name type="synonym">Plutella maculipennis</name>
    <dbReference type="NCBI Taxonomy" id="51655"/>
    <lineage>
        <taxon>Eukaryota</taxon>
        <taxon>Metazoa</taxon>
        <taxon>Ecdysozoa</taxon>
        <taxon>Arthropoda</taxon>
        <taxon>Hexapoda</taxon>
        <taxon>Insecta</taxon>
        <taxon>Pterygota</taxon>
        <taxon>Neoptera</taxon>
        <taxon>Endopterygota</taxon>
        <taxon>Lepidoptera</taxon>
        <taxon>Glossata</taxon>
        <taxon>Ditrysia</taxon>
        <taxon>Yponomeutoidea</taxon>
        <taxon>Plutellidae</taxon>
        <taxon>Plutella</taxon>
    </lineage>
</organism>
<evidence type="ECO:0000313" key="3">
    <source>
        <dbReference type="Proteomes" id="UP000653454"/>
    </source>
</evidence>
<dbReference type="OrthoDB" id="411145at2759"/>
<dbReference type="SUPFAM" id="SSF56112">
    <property type="entry name" value="Protein kinase-like (PK-like)"/>
    <property type="match status" value="1"/>
</dbReference>
<dbReference type="Pfam" id="PF02958">
    <property type="entry name" value="EcKL"/>
    <property type="match status" value="1"/>
</dbReference>
<comment type="caution">
    <text evidence="2">The sequence shown here is derived from an EMBL/GenBank/DDBJ whole genome shotgun (WGS) entry which is preliminary data.</text>
</comment>
<dbReference type="EMBL" id="CAJHNJ030000013">
    <property type="protein sequence ID" value="CAG9111591.1"/>
    <property type="molecule type" value="Genomic_DNA"/>
</dbReference>
<proteinExistence type="predicted"/>
<dbReference type="KEGG" id="pxy:105383234"/>
<name>A0A8S4E7F6_PLUXY</name>
<dbReference type="AlphaFoldDB" id="A0A8S4E7F6"/>
<protein>
    <submittedName>
        <fullName evidence="2">(diamondback moth) hypothetical protein</fullName>
    </submittedName>
</protein>
<dbReference type="Gene3D" id="3.90.1200.10">
    <property type="match status" value="1"/>
</dbReference>
<dbReference type="PANTHER" id="PTHR11012">
    <property type="entry name" value="PROTEIN KINASE-LIKE DOMAIN-CONTAINING"/>
    <property type="match status" value="1"/>
</dbReference>
<sequence length="395" mass="46651">MTTESAREKIISDILKKITRNEHLREFGITKEEIPCTGINYTAAIYLITIKSKEKGEIALFAKIAKASDAERKAMHLTEMYRRERFVYLELVKIYNDLQNKYKVPIEHRYTFPKHYASSPTLMEEAVILENLSAKGFYTPDRFEPMDWIFASRAVRKLANFHALSYVMQRENPKLFDKLIKTKEEYMYTKGRPAPEIILKYTKDRINTAMEGLSDEHAERFKAFLKKKEPNAGLMEQHSLQRRPCLIHGDYKHTNLMIRSENGKLAELCPVDYQMVHYGSPINDLMYFIFTGSDEAFRDRYYKEIFEHYYNCLSESLGHFNFNVKDIYPRQEFDEDVKERTIYGLYLGLFILPYMLAQKKPDFNKKADEIIIDSGIQYRERFSGVVNTFVKWGYL</sequence>
<evidence type="ECO:0000259" key="1">
    <source>
        <dbReference type="SMART" id="SM00587"/>
    </source>
</evidence>
<evidence type="ECO:0000313" key="2">
    <source>
        <dbReference type="EMBL" id="CAG9111591.1"/>
    </source>
</evidence>
<reference evidence="2" key="1">
    <citation type="submission" date="2020-11" db="EMBL/GenBank/DDBJ databases">
        <authorList>
            <person name="Whiteford S."/>
        </authorList>
    </citation>
    <scope>NUCLEOTIDE SEQUENCE</scope>
</reference>
<dbReference type="Proteomes" id="UP000653454">
    <property type="component" value="Unassembled WGS sequence"/>
</dbReference>
<dbReference type="InterPro" id="IPR011009">
    <property type="entry name" value="Kinase-like_dom_sf"/>
</dbReference>
<keyword evidence="3" id="KW-1185">Reference proteome</keyword>
<feature type="domain" description="CHK kinase-like" evidence="1">
    <location>
        <begin position="127"/>
        <end position="319"/>
    </location>
</feature>
<dbReference type="InterPro" id="IPR004119">
    <property type="entry name" value="EcKL"/>
</dbReference>
<dbReference type="PANTHER" id="PTHR11012:SF30">
    <property type="entry name" value="PROTEIN KINASE-LIKE DOMAIN-CONTAINING"/>
    <property type="match status" value="1"/>
</dbReference>
<accession>A0A8S4E7F6</accession>